<feature type="region of interest" description="Disordered" evidence="1">
    <location>
        <begin position="240"/>
        <end position="261"/>
    </location>
</feature>
<evidence type="ECO:0000259" key="2">
    <source>
        <dbReference type="Pfam" id="PF00535"/>
    </source>
</evidence>
<dbReference type="GO" id="GO:0016740">
    <property type="term" value="F:transferase activity"/>
    <property type="evidence" value="ECO:0007669"/>
    <property type="project" value="UniProtKB-KW"/>
</dbReference>
<comment type="caution">
    <text evidence="3">The sequence shown here is derived from an EMBL/GenBank/DDBJ whole genome shotgun (WGS) entry which is preliminary data.</text>
</comment>
<dbReference type="InterPro" id="IPR050834">
    <property type="entry name" value="Glycosyltransf_2"/>
</dbReference>
<name>A0AAQ1GH45_9BURK</name>
<dbReference type="InterPro" id="IPR001173">
    <property type="entry name" value="Glyco_trans_2-like"/>
</dbReference>
<gene>
    <name evidence="3" type="ORF">SAMN05216550_109253</name>
</gene>
<accession>A0AAQ1GH45</accession>
<feature type="domain" description="Glycosyltransferase 2-like" evidence="2">
    <location>
        <begin position="16"/>
        <end position="179"/>
    </location>
</feature>
<dbReference type="Pfam" id="PF00535">
    <property type="entry name" value="Glycos_transf_2"/>
    <property type="match status" value="1"/>
</dbReference>
<dbReference type="PANTHER" id="PTHR43685">
    <property type="entry name" value="GLYCOSYLTRANSFERASE"/>
    <property type="match status" value="1"/>
</dbReference>
<organism evidence="3 4">
    <name type="scientific">Paraburkholderia tropica</name>
    <dbReference type="NCBI Taxonomy" id="92647"/>
    <lineage>
        <taxon>Bacteria</taxon>
        <taxon>Pseudomonadati</taxon>
        <taxon>Pseudomonadota</taxon>
        <taxon>Betaproteobacteria</taxon>
        <taxon>Burkholderiales</taxon>
        <taxon>Burkholderiaceae</taxon>
        <taxon>Paraburkholderia</taxon>
    </lineage>
</organism>
<proteinExistence type="predicted"/>
<dbReference type="CDD" id="cd04196">
    <property type="entry name" value="GT_2_like_d"/>
    <property type="match status" value="1"/>
</dbReference>
<sequence length="343" mass="37598">MTSSGMVASDSIPLVSIALATYNGARYLPELLASIESQTWPRLELVVSDDGSTDDTLDVLRNWRGALTIRIVSSGERLGIVGNFGRAVAGCEGAYVALADQDDVWSADKIEDMVRALRAQESQRGHALPMLAYCDIEVVDHTLSRISKSYFDQNGKSRDASRLRDFLLSNHIPGCSMLLNRAAIELATPFPAGIVMHDWWLAMVVASFGAITHVDKPHIKYRQHDNNAVGASVPKRVTRANASANASPAVTTNIPSSTQRRAEGRKRQLHAIGQQFTLFSMLHGERLPSIAHKDLKAFRRAVSSTAHAVLFVMRSKTGETSWRGLKMLRRLRPAIRANATASV</sequence>
<dbReference type="PANTHER" id="PTHR43685:SF11">
    <property type="entry name" value="GLYCOSYLTRANSFERASE TAGX-RELATED"/>
    <property type="match status" value="1"/>
</dbReference>
<feature type="compositionally biased region" description="Polar residues" evidence="1">
    <location>
        <begin position="240"/>
        <end position="259"/>
    </location>
</feature>
<dbReference type="Gene3D" id="3.90.550.10">
    <property type="entry name" value="Spore Coat Polysaccharide Biosynthesis Protein SpsA, Chain A"/>
    <property type="match status" value="1"/>
</dbReference>
<dbReference type="SUPFAM" id="SSF53448">
    <property type="entry name" value="Nucleotide-diphospho-sugar transferases"/>
    <property type="match status" value="1"/>
</dbReference>
<dbReference type="EMBL" id="FNZM01000009">
    <property type="protein sequence ID" value="SEJ85641.1"/>
    <property type="molecule type" value="Genomic_DNA"/>
</dbReference>
<evidence type="ECO:0000313" key="3">
    <source>
        <dbReference type="EMBL" id="SEJ85641.1"/>
    </source>
</evidence>
<dbReference type="AlphaFoldDB" id="A0AAQ1GH45"/>
<reference evidence="3 4" key="1">
    <citation type="submission" date="2016-10" db="EMBL/GenBank/DDBJ databases">
        <authorList>
            <person name="Varghese N."/>
            <person name="Submissions S."/>
        </authorList>
    </citation>
    <scope>NUCLEOTIDE SEQUENCE [LARGE SCALE GENOMIC DNA]</scope>
    <source>
        <strain evidence="3 4">LMG 22274</strain>
    </source>
</reference>
<dbReference type="InterPro" id="IPR029044">
    <property type="entry name" value="Nucleotide-diphossugar_trans"/>
</dbReference>
<keyword evidence="3" id="KW-0808">Transferase</keyword>
<dbReference type="Proteomes" id="UP000183529">
    <property type="component" value="Unassembled WGS sequence"/>
</dbReference>
<protein>
    <submittedName>
        <fullName evidence="3">Glycosyl transferase family 2</fullName>
    </submittedName>
</protein>
<evidence type="ECO:0000256" key="1">
    <source>
        <dbReference type="SAM" id="MobiDB-lite"/>
    </source>
</evidence>
<evidence type="ECO:0000313" key="4">
    <source>
        <dbReference type="Proteomes" id="UP000183529"/>
    </source>
</evidence>